<dbReference type="EMBL" id="CP031156">
    <property type="protein sequence ID" value="QCO29602.1"/>
    <property type="molecule type" value="Genomic_DNA"/>
</dbReference>
<dbReference type="InterPro" id="IPR046738">
    <property type="entry name" value="DUF6788"/>
</dbReference>
<dbReference type="Proteomes" id="UP000298568">
    <property type="component" value="Chromosome"/>
</dbReference>
<gene>
    <name evidence="3" type="ORF">DFR88_03070</name>
</gene>
<protein>
    <recommendedName>
        <fullName evidence="2">DUF6788 domain-containing protein</fullName>
    </recommendedName>
</protein>
<feature type="domain" description="DUF6788" evidence="2">
    <location>
        <begin position="20"/>
        <end position="75"/>
    </location>
</feature>
<name>A0A4D8S1K0_METPR</name>
<accession>A0A4D8S1K0</accession>
<dbReference type="Pfam" id="PF20586">
    <property type="entry name" value="DUF6788"/>
    <property type="match status" value="1"/>
</dbReference>
<proteinExistence type="predicted"/>
<sequence length="112" mass="13389">MSTTKGPMWKRVKELEDRLLQLEERRKNIEAELNALPNGHLESKIINGNVYYYLRYWEEGKLKSRYLGREATKIKEQVERASELKRELSMLKEEERRIRKVLDRISLALGID</sequence>
<keyword evidence="1" id="KW-0175">Coiled coil</keyword>
<organism evidence="3 4">
    <name type="scientific">Metallosphaera prunae</name>
    <dbReference type="NCBI Taxonomy" id="47304"/>
    <lineage>
        <taxon>Archaea</taxon>
        <taxon>Thermoproteota</taxon>
        <taxon>Thermoprotei</taxon>
        <taxon>Sulfolobales</taxon>
        <taxon>Sulfolobaceae</taxon>
        <taxon>Metallosphaera</taxon>
    </lineage>
</organism>
<dbReference type="KEGG" id="mpru:DFR88_03070"/>
<evidence type="ECO:0000259" key="2">
    <source>
        <dbReference type="Pfam" id="PF20586"/>
    </source>
</evidence>
<reference evidence="3 4" key="1">
    <citation type="submission" date="2018-07" db="EMBL/GenBank/DDBJ databases">
        <title>Complete Genome Sequences of Extremely Thermoacidophilic, Metal-Mobilizing Type-Strain Members of the Archaeal Family Sulfolobaceae: Acidianus brierleyi DSM-1651T, Acidianus sulfidivorans DSM-18786T, Metallosphaera hakonensis DSM-7519T, and Metallosphaera prunae DSM-10039T.</title>
        <authorList>
            <person name="Counts J.A."/>
            <person name="Kelly R.M."/>
        </authorList>
    </citation>
    <scope>NUCLEOTIDE SEQUENCE [LARGE SCALE GENOMIC DNA]</scope>
    <source>
        <strain evidence="3 4">Ron 12/II</strain>
    </source>
</reference>
<dbReference type="RefSeq" id="WP_144418734.1">
    <property type="nucleotide sequence ID" value="NZ_CP031156.1"/>
</dbReference>
<evidence type="ECO:0000313" key="3">
    <source>
        <dbReference type="EMBL" id="QCO29602.1"/>
    </source>
</evidence>
<evidence type="ECO:0000313" key="4">
    <source>
        <dbReference type="Proteomes" id="UP000298568"/>
    </source>
</evidence>
<feature type="coiled-coil region" evidence="1">
    <location>
        <begin position="74"/>
        <end position="104"/>
    </location>
</feature>
<evidence type="ECO:0000256" key="1">
    <source>
        <dbReference type="SAM" id="Coils"/>
    </source>
</evidence>
<keyword evidence="4" id="KW-1185">Reference proteome</keyword>
<dbReference type="GeneID" id="91755155"/>
<dbReference type="AlphaFoldDB" id="A0A4D8S1K0"/>